<evidence type="ECO:0000256" key="1">
    <source>
        <dbReference type="ARBA" id="ARBA00023157"/>
    </source>
</evidence>
<sequence>MITMSPQCGISFFCIYGAMYIVHSSNPLLRIGDALSNGKTGRDTNRFFGKEITIPLRLIYRMDNDSQITHDVLNTRIKASSDSKQSTHVAQASFRVDAFGATFILDVELNHDLLSSNYVERHISEDGKAITSKGGEHCYYQGRVRGVPESFVALSTCHGIHGMFFDGNHTYMIEPGGNDSVSCSAMQWRVSKHREEQTRQPGSLILKRLGTRPSPATLLRVSPCHCALCYSDVLPITRRAACTGRGHIRTDSFRKSAVSRDEARPPHSCFFLPSVTVISTLWVLRAPLAIF</sequence>
<evidence type="ECO:0000313" key="3">
    <source>
        <dbReference type="EMBL" id="KAJ8288443.1"/>
    </source>
</evidence>
<dbReference type="OrthoDB" id="5951731at2759"/>
<dbReference type="PANTHER" id="PTHR11905:SF14">
    <property type="entry name" value="DISINTEGRIN AND METALLOPROTEINASE DOMAIN-CONTAINING PROTEIN 22"/>
    <property type="match status" value="1"/>
</dbReference>
<protein>
    <recommendedName>
        <fullName evidence="2">Peptidase M12B propeptide domain-containing protein</fullName>
    </recommendedName>
</protein>
<dbReference type="GO" id="GO:0098839">
    <property type="term" value="C:postsynaptic density membrane"/>
    <property type="evidence" value="ECO:0007669"/>
    <property type="project" value="TreeGrafter"/>
</dbReference>
<dbReference type="PANTHER" id="PTHR11905">
    <property type="entry name" value="ADAM A DISINTEGRIN AND METALLOPROTEASE DOMAIN"/>
    <property type="match status" value="1"/>
</dbReference>
<keyword evidence="4" id="KW-1185">Reference proteome</keyword>
<organism evidence="3 4">
    <name type="scientific">Conger conger</name>
    <name type="common">Conger eel</name>
    <name type="synonym">Muraena conger</name>
    <dbReference type="NCBI Taxonomy" id="82655"/>
    <lineage>
        <taxon>Eukaryota</taxon>
        <taxon>Metazoa</taxon>
        <taxon>Chordata</taxon>
        <taxon>Craniata</taxon>
        <taxon>Vertebrata</taxon>
        <taxon>Euteleostomi</taxon>
        <taxon>Actinopterygii</taxon>
        <taxon>Neopterygii</taxon>
        <taxon>Teleostei</taxon>
        <taxon>Anguilliformes</taxon>
        <taxon>Congridae</taxon>
        <taxon>Conger</taxon>
    </lineage>
</organism>
<comment type="caution">
    <text evidence="3">The sequence shown here is derived from an EMBL/GenBank/DDBJ whole genome shotgun (WGS) entry which is preliminary data.</text>
</comment>
<dbReference type="AlphaFoldDB" id="A0A9Q1E2M6"/>
<reference evidence="3" key="1">
    <citation type="journal article" date="2023" name="Science">
        <title>Genome structures resolve the early diversification of teleost fishes.</title>
        <authorList>
            <person name="Parey E."/>
            <person name="Louis A."/>
            <person name="Montfort J."/>
            <person name="Bouchez O."/>
            <person name="Roques C."/>
            <person name="Iampietro C."/>
            <person name="Lluch J."/>
            <person name="Castinel A."/>
            <person name="Donnadieu C."/>
            <person name="Desvignes T."/>
            <person name="Floi Bucao C."/>
            <person name="Jouanno E."/>
            <person name="Wen M."/>
            <person name="Mejri S."/>
            <person name="Dirks R."/>
            <person name="Jansen H."/>
            <person name="Henkel C."/>
            <person name="Chen W.J."/>
            <person name="Zahm M."/>
            <person name="Cabau C."/>
            <person name="Klopp C."/>
            <person name="Thompson A.W."/>
            <person name="Robinson-Rechavi M."/>
            <person name="Braasch I."/>
            <person name="Lecointre G."/>
            <person name="Bobe J."/>
            <person name="Postlethwait J.H."/>
            <person name="Berthelot C."/>
            <person name="Roest Crollius H."/>
            <person name="Guiguen Y."/>
        </authorList>
    </citation>
    <scope>NUCLEOTIDE SEQUENCE</scope>
    <source>
        <strain evidence="3">Concon-B</strain>
    </source>
</reference>
<proteinExistence type="predicted"/>
<evidence type="ECO:0000313" key="4">
    <source>
        <dbReference type="Proteomes" id="UP001152803"/>
    </source>
</evidence>
<gene>
    <name evidence="3" type="ORF">COCON_G00011020</name>
</gene>
<accession>A0A9Q1E2M6</accession>
<dbReference type="InterPro" id="IPR002870">
    <property type="entry name" value="Peptidase_M12B_N"/>
</dbReference>
<dbReference type="Proteomes" id="UP001152803">
    <property type="component" value="Unassembled WGS sequence"/>
</dbReference>
<dbReference type="Pfam" id="PF01562">
    <property type="entry name" value="Pep_M12B_propep"/>
    <property type="match status" value="1"/>
</dbReference>
<keyword evidence="1" id="KW-1015">Disulfide bond</keyword>
<feature type="domain" description="Peptidase M12B propeptide" evidence="2">
    <location>
        <begin position="61"/>
        <end position="145"/>
    </location>
</feature>
<dbReference type="EMBL" id="JAFJMO010000001">
    <property type="protein sequence ID" value="KAJ8288443.1"/>
    <property type="molecule type" value="Genomic_DNA"/>
</dbReference>
<evidence type="ECO:0000259" key="2">
    <source>
        <dbReference type="Pfam" id="PF01562"/>
    </source>
</evidence>
<name>A0A9Q1E2M6_CONCO</name>